<evidence type="ECO:0000313" key="2">
    <source>
        <dbReference type="Proteomes" id="UP000284751"/>
    </source>
</evidence>
<dbReference type="Proteomes" id="UP000284751">
    <property type="component" value="Unassembled WGS sequence"/>
</dbReference>
<comment type="caution">
    <text evidence="1">The sequence shown here is derived from an EMBL/GenBank/DDBJ whole genome shotgun (WGS) entry which is preliminary data.</text>
</comment>
<reference evidence="1 2" key="1">
    <citation type="submission" date="2018-08" db="EMBL/GenBank/DDBJ databases">
        <title>A genome reference for cultivated species of the human gut microbiota.</title>
        <authorList>
            <person name="Zou Y."/>
            <person name="Xue W."/>
            <person name="Luo G."/>
        </authorList>
    </citation>
    <scope>NUCLEOTIDE SEQUENCE [LARGE SCALE GENOMIC DNA]</scope>
    <source>
        <strain evidence="1 2">AF28-26</strain>
    </source>
</reference>
<protein>
    <submittedName>
        <fullName evidence="1">Uncharacterized protein</fullName>
    </submittedName>
</protein>
<name>A0A412B1E7_9FIRM</name>
<dbReference type="EMBL" id="QRTC01000001">
    <property type="protein sequence ID" value="RGQ44842.1"/>
    <property type="molecule type" value="Genomic_DNA"/>
</dbReference>
<evidence type="ECO:0000313" key="1">
    <source>
        <dbReference type="EMBL" id="RGQ44842.1"/>
    </source>
</evidence>
<gene>
    <name evidence="1" type="ORF">DWY99_00755</name>
</gene>
<dbReference type="AlphaFoldDB" id="A0A412B1E7"/>
<sequence length="61" mass="7017">MDNFFNGGAILFSNRLAEDMDLGNYFAGLPEEVQETINQRAEEFHSAEEMRAYAEELKLRS</sequence>
<proteinExistence type="predicted"/>
<accession>A0A412B1E7</accession>
<organism evidence="1 2">
    <name type="scientific">[Clostridium] leptum</name>
    <dbReference type="NCBI Taxonomy" id="1535"/>
    <lineage>
        <taxon>Bacteria</taxon>
        <taxon>Bacillati</taxon>
        <taxon>Bacillota</taxon>
        <taxon>Clostridia</taxon>
        <taxon>Eubacteriales</taxon>
        <taxon>Oscillospiraceae</taxon>
        <taxon>Oscillospiraceae incertae sedis</taxon>
    </lineage>
</organism>